<feature type="transmembrane region" description="Helical" evidence="7">
    <location>
        <begin position="116"/>
        <end position="133"/>
    </location>
</feature>
<name>A0A382IUU6_9ZZZZ</name>
<dbReference type="PROSITE" id="PS50850">
    <property type="entry name" value="MFS"/>
    <property type="match status" value="1"/>
</dbReference>
<dbReference type="SUPFAM" id="SSF103473">
    <property type="entry name" value="MFS general substrate transporter"/>
    <property type="match status" value="1"/>
</dbReference>
<keyword evidence="2" id="KW-0813">Transport</keyword>
<keyword evidence="6 7" id="KW-0472">Membrane</keyword>
<evidence type="ECO:0000256" key="6">
    <source>
        <dbReference type="ARBA" id="ARBA00023136"/>
    </source>
</evidence>
<evidence type="ECO:0000256" key="4">
    <source>
        <dbReference type="ARBA" id="ARBA00022692"/>
    </source>
</evidence>
<dbReference type="AlphaFoldDB" id="A0A382IUU6"/>
<dbReference type="Pfam" id="PF05977">
    <property type="entry name" value="MFS_3"/>
    <property type="match status" value="1"/>
</dbReference>
<dbReference type="PANTHER" id="PTHR23513">
    <property type="entry name" value="INTEGRAL MEMBRANE EFFLUX PROTEIN-RELATED"/>
    <property type="match status" value="1"/>
</dbReference>
<evidence type="ECO:0000313" key="9">
    <source>
        <dbReference type="EMBL" id="SVC03386.1"/>
    </source>
</evidence>
<keyword evidence="5 7" id="KW-1133">Transmembrane helix</keyword>
<sequence>MPLLKSFSEFTKQIDTFESFRHRNYRYLWFATSAFSSGYWVQQVVIGWLAYEITESALVTSIALGLDALPVLLGAPLGGLLTDRFDKKKLLIATPIYGSILMTSYFFVVYYGYTSAWNLFLVVFLAGLSWIINDPARMALLAQIVPKENLVNAFALNSMAFSVTRLMIPAIGGFLIALVGPAPLFLLEALFLGITAIIILFIRLEPDQLKVPDSPLESFSSGLRAGISYVSRSRILIGLTTMNLGMAILVIPFINGLLPVYAVEVYSVGPEGLGLLLSAAGVGSFVGTFILASFSNI</sequence>
<evidence type="ECO:0000259" key="8">
    <source>
        <dbReference type="PROSITE" id="PS50850"/>
    </source>
</evidence>
<dbReference type="GO" id="GO:0022857">
    <property type="term" value="F:transmembrane transporter activity"/>
    <property type="evidence" value="ECO:0007669"/>
    <property type="project" value="InterPro"/>
</dbReference>
<feature type="transmembrane region" description="Helical" evidence="7">
    <location>
        <begin position="184"/>
        <end position="202"/>
    </location>
</feature>
<feature type="transmembrane region" description="Helical" evidence="7">
    <location>
        <begin position="57"/>
        <end position="78"/>
    </location>
</feature>
<keyword evidence="3" id="KW-1003">Cell membrane</keyword>
<evidence type="ECO:0000256" key="1">
    <source>
        <dbReference type="ARBA" id="ARBA00004651"/>
    </source>
</evidence>
<evidence type="ECO:0000256" key="7">
    <source>
        <dbReference type="SAM" id="Phobius"/>
    </source>
</evidence>
<evidence type="ECO:0000256" key="2">
    <source>
        <dbReference type="ARBA" id="ARBA00022448"/>
    </source>
</evidence>
<feature type="transmembrane region" description="Helical" evidence="7">
    <location>
        <begin position="235"/>
        <end position="254"/>
    </location>
</feature>
<gene>
    <name evidence="9" type="ORF">METZ01_LOCUS256240</name>
</gene>
<feature type="domain" description="Major facilitator superfamily (MFS) profile" evidence="8">
    <location>
        <begin position="1"/>
        <end position="297"/>
    </location>
</feature>
<keyword evidence="4 7" id="KW-0812">Transmembrane</keyword>
<feature type="transmembrane region" description="Helical" evidence="7">
    <location>
        <begin position="90"/>
        <end position="110"/>
    </location>
</feature>
<evidence type="ECO:0000256" key="3">
    <source>
        <dbReference type="ARBA" id="ARBA00022475"/>
    </source>
</evidence>
<comment type="subcellular location">
    <subcellularLocation>
        <location evidence="1">Cell membrane</location>
        <topology evidence="1">Multi-pass membrane protein</topology>
    </subcellularLocation>
</comment>
<reference evidence="9" key="1">
    <citation type="submission" date="2018-05" db="EMBL/GenBank/DDBJ databases">
        <authorList>
            <person name="Lanie J.A."/>
            <person name="Ng W.-L."/>
            <person name="Kazmierczak K.M."/>
            <person name="Andrzejewski T.M."/>
            <person name="Davidsen T.M."/>
            <person name="Wayne K.J."/>
            <person name="Tettelin H."/>
            <person name="Glass J.I."/>
            <person name="Rusch D."/>
            <person name="Podicherti R."/>
            <person name="Tsui H.-C.T."/>
            <person name="Winkler M.E."/>
        </authorList>
    </citation>
    <scope>NUCLEOTIDE SEQUENCE</scope>
</reference>
<feature type="transmembrane region" description="Helical" evidence="7">
    <location>
        <begin position="27"/>
        <end position="51"/>
    </location>
</feature>
<feature type="transmembrane region" description="Helical" evidence="7">
    <location>
        <begin position="154"/>
        <end position="178"/>
    </location>
</feature>
<dbReference type="PANTHER" id="PTHR23513:SF6">
    <property type="entry name" value="MAJOR FACILITATOR SUPERFAMILY ASSOCIATED DOMAIN-CONTAINING PROTEIN"/>
    <property type="match status" value="1"/>
</dbReference>
<dbReference type="CDD" id="cd06173">
    <property type="entry name" value="MFS_MefA_like"/>
    <property type="match status" value="1"/>
</dbReference>
<dbReference type="InterPro" id="IPR036259">
    <property type="entry name" value="MFS_trans_sf"/>
</dbReference>
<proteinExistence type="predicted"/>
<evidence type="ECO:0000256" key="5">
    <source>
        <dbReference type="ARBA" id="ARBA00022989"/>
    </source>
</evidence>
<protein>
    <recommendedName>
        <fullName evidence="8">Major facilitator superfamily (MFS) profile domain-containing protein</fullName>
    </recommendedName>
</protein>
<dbReference type="EMBL" id="UINC01069760">
    <property type="protein sequence ID" value="SVC03386.1"/>
    <property type="molecule type" value="Genomic_DNA"/>
</dbReference>
<dbReference type="GO" id="GO:0005886">
    <property type="term" value="C:plasma membrane"/>
    <property type="evidence" value="ECO:0007669"/>
    <property type="project" value="UniProtKB-SubCell"/>
</dbReference>
<dbReference type="InterPro" id="IPR010290">
    <property type="entry name" value="TM_effector"/>
</dbReference>
<feature type="transmembrane region" description="Helical" evidence="7">
    <location>
        <begin position="274"/>
        <end position="294"/>
    </location>
</feature>
<feature type="non-terminal residue" evidence="9">
    <location>
        <position position="297"/>
    </location>
</feature>
<dbReference type="Gene3D" id="1.20.1250.20">
    <property type="entry name" value="MFS general substrate transporter like domains"/>
    <property type="match status" value="1"/>
</dbReference>
<accession>A0A382IUU6</accession>
<organism evidence="9">
    <name type="scientific">marine metagenome</name>
    <dbReference type="NCBI Taxonomy" id="408172"/>
    <lineage>
        <taxon>unclassified sequences</taxon>
        <taxon>metagenomes</taxon>
        <taxon>ecological metagenomes</taxon>
    </lineage>
</organism>
<dbReference type="InterPro" id="IPR020846">
    <property type="entry name" value="MFS_dom"/>
</dbReference>